<keyword evidence="1" id="KW-0812">Transmembrane</keyword>
<accession>A0A511VBY5</accession>
<dbReference type="EMBL" id="BJXX01000154">
    <property type="protein sequence ID" value="GEN35861.1"/>
    <property type="molecule type" value="Genomic_DNA"/>
</dbReference>
<proteinExistence type="predicted"/>
<sequence>MWLEQYKGIKPDQPFYVTGDALHLYFYPYEIAAYAAGFLRFPVFSLHSFR</sequence>
<organism evidence="3 4">
    <name type="scientific">Aneurinibacillus danicus</name>
    <dbReference type="NCBI Taxonomy" id="267746"/>
    <lineage>
        <taxon>Bacteria</taxon>
        <taxon>Bacillati</taxon>
        <taxon>Bacillota</taxon>
        <taxon>Bacilli</taxon>
        <taxon>Bacillales</taxon>
        <taxon>Paenibacillaceae</taxon>
        <taxon>Aneurinibacillus group</taxon>
        <taxon>Aneurinibacillus</taxon>
    </lineage>
</organism>
<keyword evidence="1" id="KW-1133">Transmembrane helix</keyword>
<name>A0A511VBY5_9BACL</name>
<dbReference type="Proteomes" id="UP000321157">
    <property type="component" value="Unassembled WGS sequence"/>
</dbReference>
<dbReference type="InterPro" id="IPR037126">
    <property type="entry name" value="PdaC/RsiV-like_sf"/>
</dbReference>
<dbReference type="AlphaFoldDB" id="A0A511VBY5"/>
<evidence type="ECO:0000313" key="3">
    <source>
        <dbReference type="EMBL" id="GEN35861.1"/>
    </source>
</evidence>
<protein>
    <recommendedName>
        <fullName evidence="2">DUF3298 domain-containing protein</fullName>
    </recommendedName>
</protein>
<reference evidence="3 4" key="1">
    <citation type="submission" date="2019-07" db="EMBL/GenBank/DDBJ databases">
        <title>Whole genome shotgun sequence of Aneurinibacillus danicus NBRC 102444.</title>
        <authorList>
            <person name="Hosoyama A."/>
            <person name="Uohara A."/>
            <person name="Ohji S."/>
            <person name="Ichikawa N."/>
        </authorList>
    </citation>
    <scope>NUCLEOTIDE SEQUENCE [LARGE SCALE GENOMIC DNA]</scope>
    <source>
        <strain evidence="3 4">NBRC 102444</strain>
    </source>
</reference>
<feature type="transmembrane region" description="Helical" evidence="1">
    <location>
        <begin position="31"/>
        <end position="49"/>
    </location>
</feature>
<gene>
    <name evidence="3" type="ORF">ADA01nite_33210</name>
</gene>
<dbReference type="Pfam" id="PF11738">
    <property type="entry name" value="DUF3298"/>
    <property type="match status" value="1"/>
</dbReference>
<dbReference type="InterPro" id="IPR021729">
    <property type="entry name" value="DUF3298"/>
</dbReference>
<evidence type="ECO:0000259" key="2">
    <source>
        <dbReference type="Pfam" id="PF11738"/>
    </source>
</evidence>
<keyword evidence="1" id="KW-0472">Membrane</keyword>
<comment type="caution">
    <text evidence="3">The sequence shown here is derived from an EMBL/GenBank/DDBJ whole genome shotgun (WGS) entry which is preliminary data.</text>
</comment>
<feature type="domain" description="DUF3298" evidence="2">
    <location>
        <begin position="8"/>
        <end position="43"/>
    </location>
</feature>
<keyword evidence="4" id="KW-1185">Reference proteome</keyword>
<evidence type="ECO:0000313" key="4">
    <source>
        <dbReference type="Proteomes" id="UP000321157"/>
    </source>
</evidence>
<evidence type="ECO:0000256" key="1">
    <source>
        <dbReference type="SAM" id="Phobius"/>
    </source>
</evidence>
<dbReference type="Gene3D" id="3.90.640.20">
    <property type="entry name" value="Heat-shock cognate protein, ATPase"/>
    <property type="match status" value="1"/>
</dbReference>